<dbReference type="PANTHER" id="PTHR31325">
    <property type="entry name" value="OS01G0798800 PROTEIN-RELATED"/>
    <property type="match status" value="1"/>
</dbReference>
<proteinExistence type="predicted"/>
<organism evidence="4 5">
    <name type="scientific">Lolium multiflorum</name>
    <name type="common">Italian ryegrass</name>
    <name type="synonym">Lolium perenne subsp. multiflorum</name>
    <dbReference type="NCBI Taxonomy" id="4521"/>
    <lineage>
        <taxon>Eukaryota</taxon>
        <taxon>Viridiplantae</taxon>
        <taxon>Streptophyta</taxon>
        <taxon>Embryophyta</taxon>
        <taxon>Tracheophyta</taxon>
        <taxon>Spermatophyta</taxon>
        <taxon>Magnoliopsida</taxon>
        <taxon>Liliopsida</taxon>
        <taxon>Poales</taxon>
        <taxon>Poaceae</taxon>
        <taxon>BOP clade</taxon>
        <taxon>Pooideae</taxon>
        <taxon>Poodae</taxon>
        <taxon>Poeae</taxon>
        <taxon>Poeae Chloroplast Group 2 (Poeae type)</taxon>
        <taxon>Loliodinae</taxon>
        <taxon>Loliinae</taxon>
        <taxon>Lolium</taxon>
    </lineage>
</organism>
<keyword evidence="2" id="KW-0472">Membrane</keyword>
<keyword evidence="5" id="KW-1185">Reference proteome</keyword>
<evidence type="ECO:0000313" key="5">
    <source>
        <dbReference type="Proteomes" id="UP001231189"/>
    </source>
</evidence>
<feature type="transmembrane region" description="Helical" evidence="2">
    <location>
        <begin position="110"/>
        <end position="129"/>
    </location>
</feature>
<protein>
    <recommendedName>
        <fullName evidence="3">DUF4220 domain-containing protein</fullName>
    </recommendedName>
</protein>
<evidence type="ECO:0000256" key="2">
    <source>
        <dbReference type="SAM" id="Phobius"/>
    </source>
</evidence>
<feature type="transmembrane region" description="Helical" evidence="2">
    <location>
        <begin position="304"/>
        <end position="328"/>
    </location>
</feature>
<feature type="transmembrane region" description="Helical" evidence="2">
    <location>
        <begin position="136"/>
        <end position="154"/>
    </location>
</feature>
<evidence type="ECO:0000313" key="4">
    <source>
        <dbReference type="EMBL" id="KAK1632702.1"/>
    </source>
</evidence>
<feature type="region of interest" description="Disordered" evidence="1">
    <location>
        <begin position="612"/>
        <end position="660"/>
    </location>
</feature>
<evidence type="ECO:0000256" key="1">
    <source>
        <dbReference type="SAM" id="MobiDB-lite"/>
    </source>
</evidence>
<keyword evidence="2" id="KW-1133">Transmembrane helix</keyword>
<gene>
    <name evidence="4" type="ORF">QYE76_007017</name>
</gene>
<dbReference type="InterPro" id="IPR025315">
    <property type="entry name" value="DUF4220"/>
</dbReference>
<feature type="compositionally biased region" description="Acidic residues" evidence="1">
    <location>
        <begin position="617"/>
        <end position="638"/>
    </location>
</feature>
<feature type="compositionally biased region" description="Polar residues" evidence="1">
    <location>
        <begin position="643"/>
        <end position="660"/>
    </location>
</feature>
<name>A0AAD8W2R9_LOLMU</name>
<reference evidence="4" key="1">
    <citation type="submission" date="2023-07" db="EMBL/GenBank/DDBJ databases">
        <title>A chromosome-level genome assembly of Lolium multiflorum.</title>
        <authorList>
            <person name="Chen Y."/>
            <person name="Copetti D."/>
            <person name="Kolliker R."/>
            <person name="Studer B."/>
        </authorList>
    </citation>
    <scope>NUCLEOTIDE SEQUENCE</scope>
    <source>
        <strain evidence="4">02402/16</strain>
        <tissue evidence="4">Leaf</tissue>
    </source>
</reference>
<feature type="transmembrane region" description="Helical" evidence="2">
    <location>
        <begin position="270"/>
        <end position="292"/>
    </location>
</feature>
<feature type="transmembrane region" description="Helical" evidence="2">
    <location>
        <begin position="46"/>
        <end position="67"/>
    </location>
</feature>
<feature type="transmembrane region" description="Helical" evidence="2">
    <location>
        <begin position="13"/>
        <end position="34"/>
    </location>
</feature>
<dbReference type="Proteomes" id="UP001231189">
    <property type="component" value="Unassembled WGS sequence"/>
</dbReference>
<dbReference type="AlphaFoldDB" id="A0AAD8W2R9"/>
<comment type="caution">
    <text evidence="4">The sequence shown here is derived from an EMBL/GenBank/DDBJ whole genome shotgun (WGS) entry which is preliminary data.</text>
</comment>
<feature type="domain" description="DUF4220" evidence="3">
    <location>
        <begin position="49"/>
        <end position="353"/>
    </location>
</feature>
<dbReference type="EMBL" id="JAUUTY010000005">
    <property type="protein sequence ID" value="KAK1632702.1"/>
    <property type="molecule type" value="Genomic_DNA"/>
</dbReference>
<dbReference type="Pfam" id="PF13968">
    <property type="entry name" value="DUF4220"/>
    <property type="match status" value="1"/>
</dbReference>
<dbReference type="InterPro" id="IPR007658">
    <property type="entry name" value="DUF594"/>
</dbReference>
<evidence type="ECO:0000259" key="3">
    <source>
        <dbReference type="Pfam" id="PF13968"/>
    </source>
</evidence>
<accession>A0AAD8W2R9</accession>
<sequence>MGLSSAMQWWEEWQLRMLVLASIFIQYVLFFSIFLRRAPILRRLRVLVWIAYIAGDAVAIYALATLFNRRKETSDGESSALEILWAPVLLIHLGGQPFISAYSLEDNELWIRHTITLVSQVTVALYVFCKWWSGEKMLLAAAILLFLLGILKFAQKPWALRTSSFNNLQATGTVFLQSEAQREGSIHSLEEYVQAAKKCVLEIKVGSQHEYRFQSEHMFIDLSTPYSLRIAQLPSFLTLEDMPAYKELQECLADTFADLYTRVGSIATNLGVVLICFCPLLALTSTVLFAMSHKDGHNEKDTRVTYILFGCTTMLELLLPCMALVSAIPCCHSFIEKNIKVWHNMVCQYNLISFCVRKKKPTFLMKLATFSFLREFINQQWYIQHKPISFQVTRVVRQHLKHGWKKYIRDAASYRRFNELRGQWALRRHHQIGWSLNKPFDESVLIWHIATDLCFYHSNTSPQCRQGEGTQRSREISSYMVYLLLIRPEMLMPGTRSGLFTLVSDKIVENSKYMFDTEEILVHEIINMPMLPSATDMVSNASKLAKSLMELGDDKERWTVIQGVWVEMLCYSANRCRGYLHAKSLGDGGEFLSSMRLLLAFMGMETLADRYQMSEPPQEEEGEGEGEEQEEGEEDQEGREENTSCYQGRASQSTDDNNPV</sequence>
<dbReference type="Pfam" id="PF04578">
    <property type="entry name" value="DUF594"/>
    <property type="match status" value="1"/>
</dbReference>
<keyword evidence="2" id="KW-0812">Transmembrane</keyword>